<dbReference type="AlphaFoldDB" id="A0A1Y2H2C0"/>
<name>A0A1Y2H2C0_9FUNG</name>
<dbReference type="RefSeq" id="XP_021884929.1">
    <property type="nucleotide sequence ID" value="XM_022028464.1"/>
</dbReference>
<comment type="caution">
    <text evidence="3">The sequence shown here is derived from an EMBL/GenBank/DDBJ whole genome shotgun (WGS) entry which is preliminary data.</text>
</comment>
<feature type="signal peptide" evidence="2">
    <location>
        <begin position="1"/>
        <end position="17"/>
    </location>
</feature>
<reference evidence="3 4" key="1">
    <citation type="submission" date="2016-07" db="EMBL/GenBank/DDBJ databases">
        <title>Pervasive Adenine N6-methylation of Active Genes in Fungi.</title>
        <authorList>
            <consortium name="DOE Joint Genome Institute"/>
            <person name="Mondo S.J."/>
            <person name="Dannebaum R.O."/>
            <person name="Kuo R.C."/>
            <person name="Labutti K."/>
            <person name="Haridas S."/>
            <person name="Kuo A."/>
            <person name="Salamov A."/>
            <person name="Ahrendt S.R."/>
            <person name="Lipzen A."/>
            <person name="Sullivan W."/>
            <person name="Andreopoulos W.B."/>
            <person name="Clum A."/>
            <person name="Lindquist E."/>
            <person name="Daum C."/>
            <person name="Ramamoorthy G.K."/>
            <person name="Gryganskyi A."/>
            <person name="Culley D."/>
            <person name="Magnuson J.K."/>
            <person name="James T.Y."/>
            <person name="O'Malley M.A."/>
            <person name="Stajich J.E."/>
            <person name="Spatafora J.W."/>
            <person name="Visel A."/>
            <person name="Grigoriev I.V."/>
        </authorList>
    </citation>
    <scope>NUCLEOTIDE SEQUENCE [LARGE SCALE GENOMIC DNA]</scope>
    <source>
        <strain evidence="3 4">NRRL 3116</strain>
    </source>
</reference>
<evidence type="ECO:0000256" key="1">
    <source>
        <dbReference type="SAM" id="MobiDB-lite"/>
    </source>
</evidence>
<dbReference type="EMBL" id="MCFF01000004">
    <property type="protein sequence ID" value="ORZ27202.1"/>
    <property type="molecule type" value="Genomic_DNA"/>
</dbReference>
<keyword evidence="4" id="KW-1185">Reference proteome</keyword>
<keyword evidence="2" id="KW-0732">Signal</keyword>
<feature type="compositionally biased region" description="Basic residues" evidence="1">
    <location>
        <begin position="125"/>
        <end position="140"/>
    </location>
</feature>
<feature type="compositionally biased region" description="Polar residues" evidence="1">
    <location>
        <begin position="109"/>
        <end position="122"/>
    </location>
</feature>
<dbReference type="GeneID" id="33570307"/>
<dbReference type="InParanoid" id="A0A1Y2H2C0"/>
<evidence type="ECO:0000313" key="3">
    <source>
        <dbReference type="EMBL" id="ORZ27202.1"/>
    </source>
</evidence>
<evidence type="ECO:0000313" key="4">
    <source>
        <dbReference type="Proteomes" id="UP000193648"/>
    </source>
</evidence>
<gene>
    <name evidence="3" type="ORF">BCR41DRAFT_392536</name>
</gene>
<protein>
    <submittedName>
        <fullName evidence="3">Uncharacterized protein</fullName>
    </submittedName>
</protein>
<feature type="compositionally biased region" description="Acidic residues" evidence="1">
    <location>
        <begin position="50"/>
        <end position="76"/>
    </location>
</feature>
<organism evidence="3 4">
    <name type="scientific">Lobosporangium transversale</name>
    <dbReference type="NCBI Taxonomy" id="64571"/>
    <lineage>
        <taxon>Eukaryota</taxon>
        <taxon>Fungi</taxon>
        <taxon>Fungi incertae sedis</taxon>
        <taxon>Mucoromycota</taxon>
        <taxon>Mortierellomycotina</taxon>
        <taxon>Mortierellomycetes</taxon>
        <taxon>Mortierellales</taxon>
        <taxon>Mortierellaceae</taxon>
        <taxon>Lobosporangium</taxon>
    </lineage>
</organism>
<feature type="chain" id="PRO_5013096104" evidence="2">
    <location>
        <begin position="18"/>
        <end position="140"/>
    </location>
</feature>
<sequence>MKVSILALASALTLAHAETPKEATGELSSLLFLDLKLMFSNSRWTQGNGDVEDQISEEGKEENDNNGDSYDADEYDNIFGDYNEDSATAKKQQQQQQQQGPQIQFESLIPSNDHTTNSSKPLTITRRRPHQYGRKSHQHT</sequence>
<accession>A0A1Y2H2C0</accession>
<evidence type="ECO:0000256" key="2">
    <source>
        <dbReference type="SAM" id="SignalP"/>
    </source>
</evidence>
<dbReference type="Proteomes" id="UP000193648">
    <property type="component" value="Unassembled WGS sequence"/>
</dbReference>
<proteinExistence type="predicted"/>
<feature type="compositionally biased region" description="Low complexity" evidence="1">
    <location>
        <begin position="92"/>
        <end position="104"/>
    </location>
</feature>
<feature type="region of interest" description="Disordered" evidence="1">
    <location>
        <begin position="43"/>
        <end position="140"/>
    </location>
</feature>